<gene>
    <name evidence="10" type="ORF">BYL167_LOCUS11738</name>
    <name evidence="8" type="ORF">CJN711_LOCUS26658</name>
    <name evidence="9" type="ORF">GIL414_LOCUS8527</name>
</gene>
<feature type="domain" description="C2H2-type" evidence="7">
    <location>
        <begin position="67"/>
        <end position="89"/>
    </location>
</feature>
<evidence type="ECO:0000256" key="1">
    <source>
        <dbReference type="ARBA" id="ARBA00004123"/>
    </source>
</evidence>
<dbReference type="Proteomes" id="UP000681967">
    <property type="component" value="Unassembled WGS sequence"/>
</dbReference>
<evidence type="ECO:0000256" key="2">
    <source>
        <dbReference type="ARBA" id="ARBA00022723"/>
    </source>
</evidence>
<evidence type="ECO:0000313" key="10">
    <source>
        <dbReference type="EMBL" id="CAF3964642.1"/>
    </source>
</evidence>
<keyword evidence="6" id="KW-0472">Membrane</keyword>
<dbReference type="SUPFAM" id="SSF53098">
    <property type="entry name" value="Ribonuclease H-like"/>
    <property type="match status" value="1"/>
</dbReference>
<keyword evidence="6" id="KW-0812">Transmembrane</keyword>
<evidence type="ECO:0000256" key="4">
    <source>
        <dbReference type="ARBA" id="ARBA00022833"/>
    </source>
</evidence>
<evidence type="ECO:0000313" key="11">
    <source>
        <dbReference type="Proteomes" id="UP000663855"/>
    </source>
</evidence>
<proteinExistence type="predicted"/>
<dbReference type="PROSITE" id="PS00028">
    <property type="entry name" value="ZINC_FINGER_C2H2_1"/>
    <property type="match status" value="1"/>
</dbReference>
<keyword evidence="3" id="KW-0863">Zinc-finger</keyword>
<comment type="subcellular location">
    <subcellularLocation>
        <location evidence="1">Nucleus</location>
    </subcellularLocation>
</comment>
<evidence type="ECO:0000256" key="3">
    <source>
        <dbReference type="ARBA" id="ARBA00022771"/>
    </source>
</evidence>
<evidence type="ECO:0000259" key="7">
    <source>
        <dbReference type="PROSITE" id="PS00028"/>
    </source>
</evidence>
<dbReference type="Proteomes" id="UP000681720">
    <property type="component" value="Unassembled WGS sequence"/>
</dbReference>
<keyword evidence="2" id="KW-0479">Metal-binding</keyword>
<organism evidence="8 11">
    <name type="scientific">Rotaria magnacalcarata</name>
    <dbReference type="NCBI Taxonomy" id="392030"/>
    <lineage>
        <taxon>Eukaryota</taxon>
        <taxon>Metazoa</taxon>
        <taxon>Spiralia</taxon>
        <taxon>Gnathifera</taxon>
        <taxon>Rotifera</taxon>
        <taxon>Eurotatoria</taxon>
        <taxon>Bdelloidea</taxon>
        <taxon>Philodinida</taxon>
        <taxon>Philodinidae</taxon>
        <taxon>Rotaria</taxon>
    </lineage>
</organism>
<dbReference type="PANTHER" id="PTHR46481">
    <property type="entry name" value="ZINC FINGER BED DOMAIN-CONTAINING PROTEIN 4"/>
    <property type="match status" value="1"/>
</dbReference>
<dbReference type="InterPro" id="IPR012337">
    <property type="entry name" value="RNaseH-like_sf"/>
</dbReference>
<sequence>MVSRHWTSKSTASKSTSTIYLTKFALYNVLVFNIYLLNIQCPVKAEKHILNFRLVKKNRTNGLCKLCDQNCKDQIGIFSNFLKHLKHIHANEYNRIFNPEDEFSSEGKHANGNDLIVADLTSSKHKQNRYILSNAKNLIIRCNLPLNYVESVGFRDFMKECSFKCESISIHEALNNVNHLTLTINGWLDRRCRSFLGITCHFTDDKMMTQAYLIDFVRLKSPHTAENIQQLTDDVLDRFHIEEKVFKIITGNASSMIKTCKFGLLVDEEADMHSDKE</sequence>
<name>A0A815SH33_9BILA</name>
<evidence type="ECO:0000313" key="9">
    <source>
        <dbReference type="EMBL" id="CAF3939975.1"/>
    </source>
</evidence>
<dbReference type="EMBL" id="CAJOBH010003754">
    <property type="protein sequence ID" value="CAF3964642.1"/>
    <property type="molecule type" value="Genomic_DNA"/>
</dbReference>
<dbReference type="AlphaFoldDB" id="A0A815SH33"/>
<keyword evidence="4" id="KW-0862">Zinc</keyword>
<dbReference type="GO" id="GO:0008270">
    <property type="term" value="F:zinc ion binding"/>
    <property type="evidence" value="ECO:0007669"/>
    <property type="project" value="UniProtKB-KW"/>
</dbReference>
<protein>
    <recommendedName>
        <fullName evidence="7">C2H2-type domain-containing protein</fullName>
    </recommendedName>
</protein>
<dbReference type="GO" id="GO:0005634">
    <property type="term" value="C:nucleus"/>
    <property type="evidence" value="ECO:0007669"/>
    <property type="project" value="UniProtKB-SubCell"/>
</dbReference>
<evidence type="ECO:0000256" key="6">
    <source>
        <dbReference type="SAM" id="Phobius"/>
    </source>
</evidence>
<evidence type="ECO:0000256" key="5">
    <source>
        <dbReference type="ARBA" id="ARBA00023242"/>
    </source>
</evidence>
<evidence type="ECO:0000313" key="8">
    <source>
        <dbReference type="EMBL" id="CAF1490080.1"/>
    </source>
</evidence>
<accession>A0A815SH33</accession>
<keyword evidence="5" id="KW-0539">Nucleus</keyword>
<dbReference type="EMBL" id="CAJNOV010012522">
    <property type="protein sequence ID" value="CAF1490080.1"/>
    <property type="molecule type" value="Genomic_DNA"/>
</dbReference>
<reference evidence="8" key="1">
    <citation type="submission" date="2021-02" db="EMBL/GenBank/DDBJ databases">
        <authorList>
            <person name="Nowell W R."/>
        </authorList>
    </citation>
    <scope>NUCLEOTIDE SEQUENCE</scope>
</reference>
<dbReference type="InterPro" id="IPR052035">
    <property type="entry name" value="ZnF_BED_domain_contain"/>
</dbReference>
<comment type="caution">
    <text evidence="8">The sequence shown here is derived from an EMBL/GenBank/DDBJ whole genome shotgun (WGS) entry which is preliminary data.</text>
</comment>
<dbReference type="Proteomes" id="UP000663855">
    <property type="component" value="Unassembled WGS sequence"/>
</dbReference>
<dbReference type="InterPro" id="IPR013087">
    <property type="entry name" value="Znf_C2H2_type"/>
</dbReference>
<keyword evidence="6" id="KW-1133">Transmembrane helix</keyword>
<dbReference type="EMBL" id="CAJOBJ010002776">
    <property type="protein sequence ID" value="CAF3939975.1"/>
    <property type="molecule type" value="Genomic_DNA"/>
</dbReference>
<dbReference type="PANTHER" id="PTHR46481:SF10">
    <property type="entry name" value="ZINC FINGER BED DOMAIN-CONTAINING PROTEIN 39"/>
    <property type="match status" value="1"/>
</dbReference>
<feature type="transmembrane region" description="Helical" evidence="6">
    <location>
        <begin position="20"/>
        <end position="37"/>
    </location>
</feature>